<proteinExistence type="predicted"/>
<dbReference type="AlphaFoldDB" id="A0A6H9WNU5"/>
<dbReference type="Gene3D" id="3.40.50.20">
    <property type="match status" value="1"/>
</dbReference>
<dbReference type="GO" id="GO:0046872">
    <property type="term" value="F:metal ion binding"/>
    <property type="evidence" value="ECO:0007669"/>
    <property type="project" value="InterPro"/>
</dbReference>
<sequence>MGMSSGPQVRVFIGSIGRRVYLIRWFVEAFERLGIDGQLHVSDADARSAGMLSSSFRHVVPRYEDAGYSDAMAQTFEAVRPHLFFSVNDYEIEALATTGLAARLEEHGTVVLSLATDRHAAIHDKYAMSVELRRYGVPTPETVPLSHFDEALDLATRAQDVIVKERCGSGSSGLEKLTSTEFISRMQMRDGGWPQWSSSERVVQPLLSGVEFGLDIVSPVLPDAHATGVLAREKLRMRAGETDQAESVESEPFFEVATHLARWLGHRGLVDVDVIVDDHGVQHVIDINPRFGGGYPFNHLAGADIPGLYVAQLVGHRGDALGLFLNYASGVISSKFEAVVRDDQGVSS</sequence>
<dbReference type="SUPFAM" id="SSF56059">
    <property type="entry name" value="Glutathione synthetase ATP-binding domain-like"/>
    <property type="match status" value="1"/>
</dbReference>
<dbReference type="EMBL" id="WBJY01000002">
    <property type="protein sequence ID" value="KAB1648296.1"/>
    <property type="molecule type" value="Genomic_DNA"/>
</dbReference>
<dbReference type="PROSITE" id="PS50975">
    <property type="entry name" value="ATP_GRASP"/>
    <property type="match status" value="1"/>
</dbReference>
<dbReference type="Pfam" id="PF02655">
    <property type="entry name" value="ATP-grasp_3"/>
    <property type="match status" value="1"/>
</dbReference>
<evidence type="ECO:0000256" key="1">
    <source>
        <dbReference type="PROSITE-ProRule" id="PRU00409"/>
    </source>
</evidence>
<reference evidence="3 4" key="1">
    <citation type="submission" date="2019-09" db="EMBL/GenBank/DDBJ databases">
        <title>Phylogeny of genus Pseudoclavibacter and closely related genus.</title>
        <authorList>
            <person name="Li Y."/>
        </authorList>
    </citation>
    <scope>NUCLEOTIDE SEQUENCE [LARGE SCALE GENOMIC DNA]</scope>
    <source>
        <strain evidence="3 4">EGI 60007</strain>
    </source>
</reference>
<dbReference type="OrthoDB" id="24041at2"/>
<dbReference type="Gene3D" id="3.30.470.20">
    <property type="entry name" value="ATP-grasp fold, B domain"/>
    <property type="match status" value="1"/>
</dbReference>
<dbReference type="GO" id="GO:0005524">
    <property type="term" value="F:ATP binding"/>
    <property type="evidence" value="ECO:0007669"/>
    <property type="project" value="UniProtKB-UniRule"/>
</dbReference>
<dbReference type="Proteomes" id="UP000431744">
    <property type="component" value="Unassembled WGS sequence"/>
</dbReference>
<keyword evidence="1" id="KW-0547">Nucleotide-binding</keyword>
<dbReference type="InterPro" id="IPR003806">
    <property type="entry name" value="ATP-grasp_PylC-type"/>
</dbReference>
<evidence type="ECO:0000313" key="4">
    <source>
        <dbReference type="Proteomes" id="UP000431744"/>
    </source>
</evidence>
<name>A0A6H9WNU5_9MICO</name>
<evidence type="ECO:0000313" key="3">
    <source>
        <dbReference type="EMBL" id="KAB1648296.1"/>
    </source>
</evidence>
<dbReference type="InterPro" id="IPR011761">
    <property type="entry name" value="ATP-grasp"/>
</dbReference>
<feature type="domain" description="ATP-grasp" evidence="2">
    <location>
        <begin position="129"/>
        <end position="314"/>
    </location>
</feature>
<organism evidence="3 4">
    <name type="scientific">Pseudoclavibacter endophyticus</name>
    <dbReference type="NCBI Taxonomy" id="1778590"/>
    <lineage>
        <taxon>Bacteria</taxon>
        <taxon>Bacillati</taxon>
        <taxon>Actinomycetota</taxon>
        <taxon>Actinomycetes</taxon>
        <taxon>Micrococcales</taxon>
        <taxon>Microbacteriaceae</taxon>
        <taxon>Pseudoclavibacter</taxon>
    </lineage>
</organism>
<evidence type="ECO:0000259" key="2">
    <source>
        <dbReference type="PROSITE" id="PS50975"/>
    </source>
</evidence>
<keyword evidence="4" id="KW-1185">Reference proteome</keyword>
<protein>
    <submittedName>
        <fullName evidence="3">ATP-grasp domain-containing protein</fullName>
    </submittedName>
</protein>
<comment type="caution">
    <text evidence="3">The sequence shown here is derived from an EMBL/GenBank/DDBJ whole genome shotgun (WGS) entry which is preliminary data.</text>
</comment>
<keyword evidence="1" id="KW-0067">ATP-binding</keyword>
<gene>
    <name evidence="3" type="ORF">F8O04_11390</name>
</gene>
<accession>A0A6H9WNU5</accession>